<reference evidence="4" key="1">
    <citation type="submission" date="2017-09" db="EMBL/GenBank/DDBJ databases">
        <title>Depth-based differentiation of microbial function through sediment-hosted aquifers and enrichment of novel symbionts in the deep terrestrial subsurface.</title>
        <authorList>
            <person name="Probst A.J."/>
            <person name="Ladd B."/>
            <person name="Jarett J.K."/>
            <person name="Geller-Mcgrath D.E."/>
            <person name="Sieber C.M.K."/>
            <person name="Emerson J.B."/>
            <person name="Anantharaman K."/>
            <person name="Thomas B.C."/>
            <person name="Malmstrom R."/>
            <person name="Stieglmeier M."/>
            <person name="Klingl A."/>
            <person name="Woyke T."/>
            <person name="Ryan C.M."/>
            <person name="Banfield J.F."/>
        </authorList>
    </citation>
    <scope>NUCLEOTIDE SEQUENCE [LARGE SCALE GENOMIC DNA]</scope>
</reference>
<feature type="chain" id="PRO_5014948182" description="Peptidase C39-like domain-containing protein" evidence="2">
    <location>
        <begin position="31"/>
        <end position="407"/>
    </location>
</feature>
<feature type="coiled-coil region" evidence="1">
    <location>
        <begin position="159"/>
        <end position="238"/>
    </location>
</feature>
<feature type="coiled-coil region" evidence="1">
    <location>
        <begin position="36"/>
        <end position="98"/>
    </location>
</feature>
<protein>
    <recommendedName>
        <fullName evidence="5">Peptidase C39-like domain-containing protein</fullName>
    </recommendedName>
</protein>
<evidence type="ECO:0000313" key="3">
    <source>
        <dbReference type="EMBL" id="PJC22287.1"/>
    </source>
</evidence>
<keyword evidence="1" id="KW-0175">Coiled coil</keyword>
<proteinExistence type="predicted"/>
<dbReference type="EMBL" id="PFSK01000039">
    <property type="protein sequence ID" value="PJC22287.1"/>
    <property type="molecule type" value="Genomic_DNA"/>
</dbReference>
<dbReference type="Gene3D" id="3.90.70.10">
    <property type="entry name" value="Cysteine proteinases"/>
    <property type="match status" value="1"/>
</dbReference>
<name>A0A2M8EIG7_UNCKA</name>
<comment type="caution">
    <text evidence="3">The sequence shown here is derived from an EMBL/GenBank/DDBJ whole genome shotgun (WGS) entry which is preliminary data.</text>
</comment>
<sequence length="407" mass="45829">RNLLVRVPIFLALLLLSLLFLSFQSPVSEAAFCKNYFDCNRQIEETKRKINELANQADSLAKQISYLDYQIHLSQLEIEAAEEQIKLLSEDIGDLSQRLERIGSFLKFQEKTFVARARSAYIAEQLSPFDIVLGSEDLDEAIRRIKYLKVLEAQDREVLEQMKDIRTDYNEQKATLKDKKASAEELKKKLESQKIALAQQKGSKEVLLTVTRNDERVYQQLLKQAQAEEAAIRALLTTRGGVTCLQPQTVCTSWGCYYNQRDITWCKKSLGDSGLSVGGYGCLVSSVAMIARHYGRSITPADIAATPSLFVPGTGYLYCGTIYVKGVKIDRDCWGPRSWIDGELRAGRPVIVGLSFGHGTAHYVVIKGKNSKGYIMNDPWYAEAHDIQFSGYYSTGQITTVNIVRVY</sequence>
<keyword evidence="2" id="KW-0732">Signal</keyword>
<dbReference type="Proteomes" id="UP000228781">
    <property type="component" value="Unassembled WGS sequence"/>
</dbReference>
<feature type="signal peptide" evidence="2">
    <location>
        <begin position="1"/>
        <end position="30"/>
    </location>
</feature>
<dbReference type="AlphaFoldDB" id="A0A2M8EIG7"/>
<accession>A0A2M8EIG7</accession>
<gene>
    <name evidence="3" type="ORF">CO059_02675</name>
</gene>
<organism evidence="3 4">
    <name type="scientific">candidate division WWE3 bacterium CG_4_9_14_0_2_um_filter_48_10</name>
    <dbReference type="NCBI Taxonomy" id="1975078"/>
    <lineage>
        <taxon>Bacteria</taxon>
        <taxon>Katanobacteria</taxon>
    </lineage>
</organism>
<evidence type="ECO:0000256" key="1">
    <source>
        <dbReference type="SAM" id="Coils"/>
    </source>
</evidence>
<evidence type="ECO:0000256" key="2">
    <source>
        <dbReference type="SAM" id="SignalP"/>
    </source>
</evidence>
<evidence type="ECO:0008006" key="5">
    <source>
        <dbReference type="Google" id="ProtNLM"/>
    </source>
</evidence>
<feature type="non-terminal residue" evidence="3">
    <location>
        <position position="1"/>
    </location>
</feature>
<evidence type="ECO:0000313" key="4">
    <source>
        <dbReference type="Proteomes" id="UP000228781"/>
    </source>
</evidence>
<dbReference type="Gene3D" id="6.10.250.3150">
    <property type="match status" value="1"/>
</dbReference>